<dbReference type="GO" id="GO:0030246">
    <property type="term" value="F:carbohydrate binding"/>
    <property type="evidence" value="ECO:0007669"/>
    <property type="project" value="InterPro"/>
</dbReference>
<dbReference type="SUPFAM" id="SSF74650">
    <property type="entry name" value="Galactose mutarotase-like"/>
    <property type="match status" value="1"/>
</dbReference>
<reference evidence="1 2" key="1">
    <citation type="submission" date="2015-09" db="EMBL/GenBank/DDBJ databases">
        <authorList>
            <consortium name="Pathogen Informatics"/>
        </authorList>
    </citation>
    <scope>NUCLEOTIDE SEQUENCE [LARGE SCALE GENOMIC DNA]</scope>
    <source>
        <strain evidence="1 2">2789STDY5834928</strain>
    </source>
</reference>
<sequence length="285" mass="31939">MTTELTTKNAKAVIASEGAELKSLVIGGREIMWCGDPAFWGKTSPVLFPAIGNVKNNKTIIDGKEISLTKHGFARDNTFTTVRKNSNSLILQYKYAPVKNGYPYSVELSLQYNLFDDRIEICYSVFNPGFHSIPFCIGAHPAIACDDLDNCTLVFEKREKASTPVMDLDTRLFRSKERIQRLDGSSKLPLSYDMFDNDVVYFDNIKSRAVKLVQGKKTLACIAFEGFETLGLWTPAGKRAGFICIEPWCGSDDYDDDSGIFKEKKGIQILEGKKFARYKMVISAQ</sequence>
<dbReference type="InterPro" id="IPR008183">
    <property type="entry name" value="Aldose_1/G6P_1-epimerase"/>
</dbReference>
<proteinExistence type="predicted"/>
<dbReference type="Gene3D" id="2.70.98.10">
    <property type="match status" value="1"/>
</dbReference>
<dbReference type="Proteomes" id="UP000095662">
    <property type="component" value="Unassembled WGS sequence"/>
</dbReference>
<dbReference type="STRING" id="39492.ERS852540_01632"/>
<dbReference type="AlphaFoldDB" id="A0A174ZPR8"/>
<dbReference type="InterPro" id="IPR014718">
    <property type="entry name" value="GH-type_carb-bd"/>
</dbReference>
<evidence type="ECO:0000313" key="2">
    <source>
        <dbReference type="Proteomes" id="UP000095662"/>
    </source>
</evidence>
<dbReference type="InterPro" id="IPR037481">
    <property type="entry name" value="LacX"/>
</dbReference>
<dbReference type="OrthoDB" id="9795355at2"/>
<evidence type="ECO:0000313" key="1">
    <source>
        <dbReference type="EMBL" id="CUQ87982.1"/>
    </source>
</evidence>
<organism evidence="1 2">
    <name type="scientific">[Eubacterium] siraeum</name>
    <dbReference type="NCBI Taxonomy" id="39492"/>
    <lineage>
        <taxon>Bacteria</taxon>
        <taxon>Bacillati</taxon>
        <taxon>Bacillota</taxon>
        <taxon>Clostridia</taxon>
        <taxon>Eubacteriales</taxon>
        <taxon>Oscillospiraceae</taxon>
        <taxon>Oscillospiraceae incertae sedis</taxon>
    </lineage>
</organism>
<gene>
    <name evidence="1" type="ORF">ERS852540_01632</name>
</gene>
<dbReference type="GO" id="GO:0005975">
    <property type="term" value="P:carbohydrate metabolic process"/>
    <property type="evidence" value="ECO:0007669"/>
    <property type="project" value="InterPro"/>
</dbReference>
<accession>A0A174ZPR8</accession>
<dbReference type="Pfam" id="PF01263">
    <property type="entry name" value="Aldose_epim"/>
    <property type="match status" value="1"/>
</dbReference>
<dbReference type="CDD" id="cd09024">
    <property type="entry name" value="Aldose_epim_lacX"/>
    <property type="match status" value="1"/>
</dbReference>
<dbReference type="EMBL" id="CZBY01000012">
    <property type="protein sequence ID" value="CUQ87982.1"/>
    <property type="molecule type" value="Genomic_DNA"/>
</dbReference>
<dbReference type="InterPro" id="IPR011013">
    <property type="entry name" value="Gal_mutarotase_sf_dom"/>
</dbReference>
<protein>
    <submittedName>
        <fullName evidence="1">Aldose 1-epimerase</fullName>
    </submittedName>
</protein>
<dbReference type="GO" id="GO:0016853">
    <property type="term" value="F:isomerase activity"/>
    <property type="evidence" value="ECO:0007669"/>
    <property type="project" value="InterPro"/>
</dbReference>
<name>A0A174ZPR8_9FIRM</name>